<reference evidence="2 3" key="1">
    <citation type="submission" date="2016-05" db="EMBL/GenBank/DDBJ databases">
        <title>A degradative enzymes factory behind the ericoid mycorrhizal symbiosis.</title>
        <authorList>
            <consortium name="DOE Joint Genome Institute"/>
            <person name="Martino E."/>
            <person name="Morin E."/>
            <person name="Grelet G."/>
            <person name="Kuo A."/>
            <person name="Kohler A."/>
            <person name="Daghino S."/>
            <person name="Barry K."/>
            <person name="Choi C."/>
            <person name="Cichocki N."/>
            <person name="Clum A."/>
            <person name="Copeland A."/>
            <person name="Hainaut M."/>
            <person name="Haridas S."/>
            <person name="Labutti K."/>
            <person name="Lindquist E."/>
            <person name="Lipzen A."/>
            <person name="Khouja H.-R."/>
            <person name="Murat C."/>
            <person name="Ohm R."/>
            <person name="Olson A."/>
            <person name="Spatafora J."/>
            <person name="Veneault-Fourrey C."/>
            <person name="Henrissat B."/>
            <person name="Grigoriev I."/>
            <person name="Martin F."/>
            <person name="Perotto S."/>
        </authorList>
    </citation>
    <scope>NUCLEOTIDE SEQUENCE [LARGE SCALE GENOMIC DNA]</scope>
    <source>
        <strain evidence="2 3">UAMH 7357</strain>
    </source>
</reference>
<feature type="compositionally biased region" description="Polar residues" evidence="1">
    <location>
        <begin position="15"/>
        <end position="24"/>
    </location>
</feature>
<organism evidence="2 3">
    <name type="scientific">Hyaloscypha hepaticicola</name>
    <dbReference type="NCBI Taxonomy" id="2082293"/>
    <lineage>
        <taxon>Eukaryota</taxon>
        <taxon>Fungi</taxon>
        <taxon>Dikarya</taxon>
        <taxon>Ascomycota</taxon>
        <taxon>Pezizomycotina</taxon>
        <taxon>Leotiomycetes</taxon>
        <taxon>Helotiales</taxon>
        <taxon>Hyaloscyphaceae</taxon>
        <taxon>Hyaloscypha</taxon>
    </lineage>
</organism>
<evidence type="ECO:0000313" key="3">
    <source>
        <dbReference type="Proteomes" id="UP000235672"/>
    </source>
</evidence>
<protein>
    <submittedName>
        <fullName evidence="2">Uncharacterized protein</fullName>
    </submittedName>
</protein>
<gene>
    <name evidence="2" type="ORF">NA56DRAFT_485976</name>
</gene>
<dbReference type="STRING" id="1745343.A0A2J6PE98"/>
<sequence>MDSSRPQPDDLLETSMASGGTQRTSPSFFDDLDFSNDDGTQRNDLGLSSEHRIDDTPSLSSYHAHDEGFNWQLRAGFDDVCNQAGMHDGWGNCLCLTCLGNDISRDCYAEFGTTNGNLSSGPSNNLNFLPIFEISSSMRRSSEASGEVLVGRYVLESSKEWPTLSVDAASMAHPSKKRKERATTPVEAASELIVKRLGEAYDMDHTCKSPALIQKLLEIRKFYKFIPNSGPISTYTSETYDSAQLPPAAPKGNPHSESLHSNL</sequence>
<dbReference type="Proteomes" id="UP000235672">
    <property type="component" value="Unassembled WGS sequence"/>
</dbReference>
<feature type="region of interest" description="Disordered" evidence="1">
    <location>
        <begin position="1"/>
        <end position="52"/>
    </location>
</feature>
<evidence type="ECO:0000313" key="2">
    <source>
        <dbReference type="EMBL" id="PMD12362.1"/>
    </source>
</evidence>
<keyword evidence="3" id="KW-1185">Reference proteome</keyword>
<dbReference type="EMBL" id="KZ613552">
    <property type="protein sequence ID" value="PMD12362.1"/>
    <property type="molecule type" value="Genomic_DNA"/>
</dbReference>
<accession>A0A2J6PE98</accession>
<dbReference type="OrthoDB" id="5399138at2759"/>
<proteinExistence type="predicted"/>
<dbReference type="AlphaFoldDB" id="A0A2J6PE98"/>
<feature type="region of interest" description="Disordered" evidence="1">
    <location>
        <begin position="243"/>
        <end position="263"/>
    </location>
</feature>
<evidence type="ECO:0000256" key="1">
    <source>
        <dbReference type="SAM" id="MobiDB-lite"/>
    </source>
</evidence>
<name>A0A2J6PE98_9HELO</name>